<dbReference type="InterPro" id="IPR024447">
    <property type="entry name" value="YXWGXW_rpt"/>
</dbReference>
<gene>
    <name evidence="3" type="ORF">O4H32_01845</name>
</gene>
<feature type="signal peptide" evidence="2">
    <location>
        <begin position="1"/>
        <end position="41"/>
    </location>
</feature>
<feature type="region of interest" description="Disordered" evidence="1">
    <location>
        <begin position="179"/>
        <end position="335"/>
    </location>
</feature>
<sequence length="335" mass="37091">MKAIQNTSKTGMAARLRAMSLALAASMAAAPLLTLPTSAAAAVNVGVAITLAPPPLPKMIQPVAPGPGYIWTPGYWAWGPDGYYWIDGAWLVPPAIGLLWTPGWWGWSDGYYRWHNGYWGPQVGFYGGIDYGFGYFGVGYVGGHWRGRDFYYNRAVTNVNITHVRTVYVDKTVIHNAPPDRRRVSYSGGQGGMATRPTPGQRAYAHQPHPANAPGRPEPDRNRPMHAGGPGPRDIHRTDGSRPPDRQEMRAPRQAPESWRAGAGRTAQPDRPQREFRERPHDQFQASGRPGPGRPDAGPGQWRRGPEERPRAEVPGRQGRDRQEPGRPGREDRRH</sequence>
<accession>A0ABT4M2L7</accession>
<reference evidence="3" key="1">
    <citation type="submission" date="2022-12" db="EMBL/GenBank/DDBJ databases">
        <title>Bacterial isolates from different developmental stages of Nematostella vectensis.</title>
        <authorList>
            <person name="Fraune S."/>
        </authorList>
    </citation>
    <scope>NUCLEOTIDE SEQUENCE</scope>
    <source>
        <strain evidence="3">G21619-S1</strain>
    </source>
</reference>
<name>A0ABT4M2L7_9BURK</name>
<protein>
    <recommendedName>
        <fullName evidence="5">YXWGXW repeat-containing protein</fullName>
    </recommendedName>
</protein>
<proteinExistence type="predicted"/>
<keyword evidence="2" id="KW-0732">Signal</keyword>
<dbReference type="RefSeq" id="WP_269356142.1">
    <property type="nucleotide sequence ID" value="NZ_JAPWHE010000001.1"/>
</dbReference>
<feature type="compositionally biased region" description="Basic and acidic residues" evidence="1">
    <location>
        <begin position="233"/>
        <end position="251"/>
    </location>
</feature>
<dbReference type="EMBL" id="JAPWHE010000001">
    <property type="protein sequence ID" value="MCZ4328695.1"/>
    <property type="molecule type" value="Genomic_DNA"/>
</dbReference>
<dbReference type="Pfam" id="PF12779">
    <property type="entry name" value="WXXGXW"/>
    <property type="match status" value="1"/>
</dbReference>
<feature type="compositionally biased region" description="Basic and acidic residues" evidence="1">
    <location>
        <begin position="271"/>
        <end position="282"/>
    </location>
</feature>
<feature type="compositionally biased region" description="Basic and acidic residues" evidence="1">
    <location>
        <begin position="304"/>
        <end position="335"/>
    </location>
</feature>
<evidence type="ECO:0000256" key="2">
    <source>
        <dbReference type="SAM" id="SignalP"/>
    </source>
</evidence>
<keyword evidence="4" id="KW-1185">Reference proteome</keyword>
<evidence type="ECO:0008006" key="5">
    <source>
        <dbReference type="Google" id="ProtNLM"/>
    </source>
</evidence>
<evidence type="ECO:0000256" key="1">
    <source>
        <dbReference type="SAM" id="MobiDB-lite"/>
    </source>
</evidence>
<dbReference type="Proteomes" id="UP001068379">
    <property type="component" value="Unassembled WGS sequence"/>
</dbReference>
<comment type="caution">
    <text evidence="3">The sequence shown here is derived from an EMBL/GenBank/DDBJ whole genome shotgun (WGS) entry which is preliminary data.</text>
</comment>
<organism evidence="3 4">
    <name type="scientific">Castellaniella denitrificans</name>
    <dbReference type="NCBI Taxonomy" id="56119"/>
    <lineage>
        <taxon>Bacteria</taxon>
        <taxon>Pseudomonadati</taxon>
        <taxon>Pseudomonadota</taxon>
        <taxon>Betaproteobacteria</taxon>
        <taxon>Burkholderiales</taxon>
        <taxon>Alcaligenaceae</taxon>
        <taxon>Castellaniella</taxon>
    </lineage>
</organism>
<evidence type="ECO:0000313" key="3">
    <source>
        <dbReference type="EMBL" id="MCZ4328695.1"/>
    </source>
</evidence>
<evidence type="ECO:0000313" key="4">
    <source>
        <dbReference type="Proteomes" id="UP001068379"/>
    </source>
</evidence>
<feature type="chain" id="PRO_5046901509" description="YXWGXW repeat-containing protein" evidence="2">
    <location>
        <begin position="42"/>
        <end position="335"/>
    </location>
</feature>